<name>A0ABY4GKV0_9BACI</name>
<dbReference type="PANTHER" id="PTHR43748">
    <property type="entry name" value="RIBOSE-5-PHOSPHATE ISOMERASE 3, CHLOROPLASTIC-RELATED"/>
    <property type="match status" value="1"/>
</dbReference>
<dbReference type="Pfam" id="PF06026">
    <property type="entry name" value="Rib_5-P_isom_A"/>
    <property type="match status" value="1"/>
</dbReference>
<feature type="binding site" evidence="2">
    <location>
        <position position="120"/>
    </location>
    <ligand>
        <name>substrate</name>
    </ligand>
</feature>
<dbReference type="InterPro" id="IPR037171">
    <property type="entry name" value="NagB/RpiA_transferase-like"/>
</dbReference>
<dbReference type="Gene3D" id="3.40.50.1360">
    <property type="match status" value="1"/>
</dbReference>
<feature type="binding site" evidence="2">
    <location>
        <begin position="25"/>
        <end position="28"/>
    </location>
    <ligand>
        <name>substrate</name>
    </ligand>
</feature>
<dbReference type="InterPro" id="IPR050262">
    <property type="entry name" value="Ribose-5P_isomerase"/>
</dbReference>
<evidence type="ECO:0000313" key="4">
    <source>
        <dbReference type="Proteomes" id="UP000831537"/>
    </source>
</evidence>
<dbReference type="Gene3D" id="3.30.70.260">
    <property type="match status" value="1"/>
</dbReference>
<comment type="similarity">
    <text evidence="2">Belongs to the ribose 5-phosphate isomerase family.</text>
</comment>
<feature type="binding site" evidence="2">
    <location>
        <begin position="93"/>
        <end position="96"/>
    </location>
    <ligand>
        <name>substrate</name>
    </ligand>
</feature>
<dbReference type="InterPro" id="IPR004788">
    <property type="entry name" value="Ribose5P_isomerase_type_A"/>
</dbReference>
<organism evidence="3 4">
    <name type="scientific">Gracilibacillus salinarum</name>
    <dbReference type="NCBI Taxonomy" id="2932255"/>
    <lineage>
        <taxon>Bacteria</taxon>
        <taxon>Bacillati</taxon>
        <taxon>Bacillota</taxon>
        <taxon>Bacilli</taxon>
        <taxon>Bacillales</taxon>
        <taxon>Bacillaceae</taxon>
        <taxon>Gracilibacillus</taxon>
    </lineage>
</organism>
<feature type="active site" description="Proton acceptor" evidence="2">
    <location>
        <position position="102"/>
    </location>
</feature>
<proteinExistence type="inferred from homology"/>
<evidence type="ECO:0000256" key="2">
    <source>
        <dbReference type="HAMAP-Rule" id="MF_00170"/>
    </source>
</evidence>
<keyword evidence="4" id="KW-1185">Reference proteome</keyword>
<dbReference type="EMBL" id="CP095071">
    <property type="protein sequence ID" value="UOQ84828.1"/>
    <property type="molecule type" value="Genomic_DNA"/>
</dbReference>
<gene>
    <name evidence="2 3" type="primary">rpiA</name>
    <name evidence="3" type="ORF">MUN87_19585</name>
</gene>
<feature type="binding site" evidence="2">
    <location>
        <begin position="80"/>
        <end position="83"/>
    </location>
    <ligand>
        <name>substrate</name>
    </ligand>
</feature>
<sequence length="222" mass="24006">MDLKRKAGEKVAEYVEDGMIVGLGTGSTAYWATMKLGELVANGMKIKGVPTSKSTEELARKLGIPILEMSEVTQIDIAIDGADEATADFSLIKGGGGALLREKMIASIAKQFIVVIDPSKFVKRLGQFPLPVEIVKFGWELTSSQVSSLGCKPVLRQEDQVPFITDNENYIVDCYFDSIMDPTSMRTALNSIPGVVENGLFVDMADVIIIGRENGPAEVLSD</sequence>
<comment type="subunit">
    <text evidence="2">Homodimer.</text>
</comment>
<comment type="catalytic activity">
    <reaction evidence="2">
        <text>aldehydo-D-ribose 5-phosphate = D-ribulose 5-phosphate</text>
        <dbReference type="Rhea" id="RHEA:14657"/>
        <dbReference type="ChEBI" id="CHEBI:58121"/>
        <dbReference type="ChEBI" id="CHEBI:58273"/>
        <dbReference type="EC" id="5.3.1.6"/>
    </reaction>
</comment>
<keyword evidence="1 2" id="KW-0413">Isomerase</keyword>
<accession>A0ABY4GKV0</accession>
<dbReference type="InterPro" id="IPR020672">
    <property type="entry name" value="Ribose5P_isomerase_typA_subgr"/>
</dbReference>
<dbReference type="Proteomes" id="UP000831537">
    <property type="component" value="Chromosome"/>
</dbReference>
<reference evidence="3 4" key="1">
    <citation type="submission" date="2022-04" db="EMBL/GenBank/DDBJ databases">
        <title>Gracilibacillus sp. isolated from saltern.</title>
        <authorList>
            <person name="Won M."/>
            <person name="Lee C.-M."/>
            <person name="Woen H.-Y."/>
            <person name="Kwon S.-W."/>
        </authorList>
    </citation>
    <scope>NUCLEOTIDE SEQUENCE [LARGE SCALE GENOMIC DNA]</scope>
    <source>
        <strain evidence="3 4">SSPM10-3</strain>
    </source>
</reference>
<comment type="function">
    <text evidence="2">Catalyzes the reversible conversion of ribose-5-phosphate to ribulose 5-phosphate.</text>
</comment>
<dbReference type="CDD" id="cd01398">
    <property type="entry name" value="RPI_A"/>
    <property type="match status" value="1"/>
</dbReference>
<dbReference type="NCBIfam" id="TIGR00021">
    <property type="entry name" value="rpiA"/>
    <property type="match status" value="1"/>
</dbReference>
<dbReference type="EC" id="5.3.1.6" evidence="2"/>
<evidence type="ECO:0000313" key="3">
    <source>
        <dbReference type="EMBL" id="UOQ84828.1"/>
    </source>
</evidence>
<dbReference type="GO" id="GO:0004751">
    <property type="term" value="F:ribose-5-phosphate isomerase activity"/>
    <property type="evidence" value="ECO:0007669"/>
    <property type="project" value="UniProtKB-EC"/>
</dbReference>
<dbReference type="NCBIfam" id="NF001924">
    <property type="entry name" value="PRK00702.1"/>
    <property type="match status" value="1"/>
</dbReference>
<dbReference type="HAMAP" id="MF_00170">
    <property type="entry name" value="Rib_5P_isom_A"/>
    <property type="match status" value="1"/>
</dbReference>
<dbReference type="PANTHER" id="PTHR43748:SF3">
    <property type="entry name" value="RIBOSE-5-PHOSPHATE ISOMERASE 3, CHLOROPLASTIC-RELATED"/>
    <property type="match status" value="1"/>
</dbReference>
<protein>
    <recommendedName>
        <fullName evidence="2">Ribose-5-phosphate isomerase A</fullName>
        <ecNumber evidence="2">5.3.1.6</ecNumber>
    </recommendedName>
    <alternativeName>
        <fullName evidence="2">Phosphoriboisomerase A</fullName>
        <shortName evidence="2">PRI</shortName>
    </alternativeName>
</protein>
<comment type="pathway">
    <text evidence="2">Carbohydrate degradation; pentose phosphate pathway; D-ribose 5-phosphate from D-ribulose 5-phosphate (non-oxidative stage): step 1/1.</text>
</comment>
<dbReference type="RefSeq" id="WP_244743209.1">
    <property type="nucleotide sequence ID" value="NZ_CP095071.1"/>
</dbReference>
<evidence type="ECO:0000256" key="1">
    <source>
        <dbReference type="ARBA" id="ARBA00023235"/>
    </source>
</evidence>
<dbReference type="SUPFAM" id="SSF100950">
    <property type="entry name" value="NagB/RpiA/CoA transferase-like"/>
    <property type="match status" value="1"/>
</dbReference>
<dbReference type="SUPFAM" id="SSF75445">
    <property type="entry name" value="D-ribose-5-phosphate isomerase (RpiA), lid domain"/>
    <property type="match status" value="1"/>
</dbReference>